<accession>A0ABQ0AFC1</accession>
<dbReference type="PROSITE" id="PS51257">
    <property type="entry name" value="PROKAR_LIPOPROTEIN"/>
    <property type="match status" value="1"/>
</dbReference>
<organism evidence="2 3">
    <name type="scientific">Sessilibacter corallicola</name>
    <dbReference type="NCBI Taxonomy" id="2904075"/>
    <lineage>
        <taxon>Bacteria</taxon>
        <taxon>Pseudomonadati</taxon>
        <taxon>Pseudomonadota</taxon>
        <taxon>Gammaproteobacteria</taxon>
        <taxon>Cellvibrionales</taxon>
        <taxon>Cellvibrionaceae</taxon>
        <taxon>Sessilibacter</taxon>
    </lineage>
</organism>
<evidence type="ECO:0000256" key="1">
    <source>
        <dbReference type="SAM" id="SignalP"/>
    </source>
</evidence>
<keyword evidence="1" id="KW-0732">Signal</keyword>
<comment type="caution">
    <text evidence="2">The sequence shown here is derived from an EMBL/GenBank/DDBJ whole genome shotgun (WGS) entry which is preliminary data.</text>
</comment>
<gene>
    <name evidence="2" type="ORF">NBRC116591_41370</name>
</gene>
<evidence type="ECO:0000313" key="2">
    <source>
        <dbReference type="EMBL" id="GAA6170322.1"/>
    </source>
</evidence>
<sequence>MRLSAILVCGLLMSVGSLACEKIYDTSTQKSYYLKSEIIPFWNVDGRSITNFFITNSSSTDLDVKLELLDFSGNSYSNAQPQGTNFSNGNNPVNNWAVLLSKKLGWVRIPQASSNINGHATISWKSNECIKEPLRVTTWQGFTNNGTAFILSTIKI</sequence>
<feature type="chain" id="PRO_5045554982" evidence="1">
    <location>
        <begin position="20"/>
        <end position="156"/>
    </location>
</feature>
<proteinExistence type="predicted"/>
<protein>
    <submittedName>
        <fullName evidence="2">Uncharacterized protein</fullName>
    </submittedName>
</protein>
<feature type="signal peptide" evidence="1">
    <location>
        <begin position="1"/>
        <end position="19"/>
    </location>
</feature>
<name>A0ABQ0AFC1_9GAMM</name>
<keyword evidence="3" id="KW-1185">Reference proteome</keyword>
<evidence type="ECO:0000313" key="3">
    <source>
        <dbReference type="Proteomes" id="UP001465153"/>
    </source>
</evidence>
<dbReference type="Proteomes" id="UP001465153">
    <property type="component" value="Unassembled WGS sequence"/>
</dbReference>
<reference evidence="2 3" key="1">
    <citation type="submission" date="2024-04" db="EMBL/GenBank/DDBJ databases">
        <title>Draft genome sequence of Sessilibacter corallicola NBRC 116591.</title>
        <authorList>
            <person name="Miyakawa T."/>
            <person name="Kusuya Y."/>
            <person name="Miura T."/>
        </authorList>
    </citation>
    <scope>NUCLEOTIDE SEQUENCE [LARGE SCALE GENOMIC DNA]</scope>
    <source>
        <strain evidence="2 3">KU-00831-HH</strain>
    </source>
</reference>
<dbReference type="EMBL" id="BAABWN010000031">
    <property type="protein sequence ID" value="GAA6170322.1"/>
    <property type="molecule type" value="Genomic_DNA"/>
</dbReference>